<name>A0A6J1BWZ5_MOMCH</name>
<dbReference type="GeneID" id="111006097"/>
<evidence type="ECO:0000256" key="3">
    <source>
        <dbReference type="ARBA" id="ARBA00022692"/>
    </source>
</evidence>
<organism evidence="6 7">
    <name type="scientific">Momordica charantia</name>
    <name type="common">Bitter gourd</name>
    <name type="synonym">Balsam pear</name>
    <dbReference type="NCBI Taxonomy" id="3673"/>
    <lineage>
        <taxon>Eukaryota</taxon>
        <taxon>Viridiplantae</taxon>
        <taxon>Streptophyta</taxon>
        <taxon>Embryophyta</taxon>
        <taxon>Tracheophyta</taxon>
        <taxon>Spermatophyta</taxon>
        <taxon>Magnoliopsida</taxon>
        <taxon>eudicotyledons</taxon>
        <taxon>Gunneridae</taxon>
        <taxon>Pentapetalae</taxon>
        <taxon>rosids</taxon>
        <taxon>fabids</taxon>
        <taxon>Cucurbitales</taxon>
        <taxon>Cucurbitaceae</taxon>
        <taxon>Momordiceae</taxon>
        <taxon>Momordica</taxon>
    </lineage>
</organism>
<dbReference type="PANTHER" id="PTHR31113:SF2">
    <property type="entry name" value="OS04G0423200 PROTEIN"/>
    <property type="match status" value="1"/>
</dbReference>
<dbReference type="Pfam" id="PF05055">
    <property type="entry name" value="DUF677"/>
    <property type="match status" value="2"/>
</dbReference>
<evidence type="ECO:0000256" key="2">
    <source>
        <dbReference type="ARBA" id="ARBA00009074"/>
    </source>
</evidence>
<keyword evidence="4" id="KW-1133">Transmembrane helix</keyword>
<reference evidence="7" key="1">
    <citation type="submission" date="2025-08" db="UniProtKB">
        <authorList>
            <consortium name="RefSeq"/>
        </authorList>
    </citation>
    <scope>IDENTIFICATION</scope>
    <source>
        <strain evidence="7">OHB3-1</strain>
    </source>
</reference>
<evidence type="ECO:0000313" key="7">
    <source>
        <dbReference type="RefSeq" id="XP_022133537.1"/>
    </source>
</evidence>
<evidence type="ECO:0000256" key="1">
    <source>
        <dbReference type="ARBA" id="ARBA00004370"/>
    </source>
</evidence>
<dbReference type="RefSeq" id="XP_022133537.1">
    <property type="nucleotide sequence ID" value="XM_022277845.1"/>
</dbReference>
<evidence type="ECO:0000256" key="4">
    <source>
        <dbReference type="ARBA" id="ARBA00022989"/>
    </source>
</evidence>
<accession>A0A6J1BWZ5</accession>
<protein>
    <submittedName>
        <fullName evidence="7">UPF0496 protein 3-like</fullName>
    </submittedName>
</protein>
<dbReference type="OrthoDB" id="776561at2759"/>
<evidence type="ECO:0000256" key="5">
    <source>
        <dbReference type="ARBA" id="ARBA00023136"/>
    </source>
</evidence>
<keyword evidence="5" id="KW-0472">Membrane</keyword>
<sequence length="378" mass="43037">MWPKIRDLKIRNSTHISSSIFACSAAQLLNFSQPVLISAFADAKQQIRNKPQKSFNVNDEYICALRTKSYVEFFIKAQSVIEESSPPSTSSSTGRRRRRKLSGTILLEPSQEAIPSILESPFLLMLPDLKSLLIDYFNVSAEASKFCTRLLEDVELTRSNSRSIQKSLDSIENCSSPETIETIASEFLALREPFSDPDKHDFALIHDDYEAVSRRLNCTRKKVARKIKSIEIIETISCGLVAITARTLTELFRFPPESFRRKLLRYQMIRNGGLGEVGEQLEAAAKGSYILNREFDTTSRLVARLDDAMDHGKAMARLFVERKEDKFAVQVAMDELKKSNLRLRNQVEEVEEHLYLCIVTINRARGLVINQIQMKSHP</sequence>
<dbReference type="GO" id="GO:0016020">
    <property type="term" value="C:membrane"/>
    <property type="evidence" value="ECO:0007669"/>
    <property type="project" value="UniProtKB-SubCell"/>
</dbReference>
<gene>
    <name evidence="7" type="primary">LOC111006097</name>
</gene>
<comment type="similarity">
    <text evidence="2">Belongs to the UPF0496 family.</text>
</comment>
<dbReference type="KEGG" id="mcha:111006097"/>
<dbReference type="AlphaFoldDB" id="A0A6J1BWZ5"/>
<dbReference type="InterPro" id="IPR007749">
    <property type="entry name" value="DUF677"/>
</dbReference>
<proteinExistence type="inferred from homology"/>
<comment type="subcellular location">
    <subcellularLocation>
        <location evidence="1">Membrane</location>
    </subcellularLocation>
</comment>
<dbReference type="PANTHER" id="PTHR31113">
    <property type="entry name" value="UPF0496 PROTEIN 3-RELATED"/>
    <property type="match status" value="1"/>
</dbReference>
<dbReference type="PROSITE" id="PS51257">
    <property type="entry name" value="PROKAR_LIPOPROTEIN"/>
    <property type="match status" value="1"/>
</dbReference>
<keyword evidence="3" id="KW-0812">Transmembrane</keyword>
<evidence type="ECO:0000313" key="6">
    <source>
        <dbReference type="Proteomes" id="UP000504603"/>
    </source>
</evidence>
<keyword evidence="6" id="KW-1185">Reference proteome</keyword>
<dbReference type="Proteomes" id="UP000504603">
    <property type="component" value="Unplaced"/>
</dbReference>